<keyword evidence="1" id="KW-0175">Coiled coil</keyword>
<dbReference type="PANTHER" id="PTHR18950:SF0">
    <property type="entry name" value="PROGESTERONE IMMUNOMODULATORY BINDING FACTOR 1"/>
    <property type="match status" value="1"/>
</dbReference>
<dbReference type="FunCoup" id="A0A7M7SXE0">
    <property type="interactions" value="169"/>
</dbReference>
<protein>
    <recommendedName>
        <fullName evidence="5">Progesterone-induced-blocking factor 1</fullName>
    </recommendedName>
</protein>
<dbReference type="InParanoid" id="A0A7M7SXE0"/>
<feature type="region of interest" description="Disordered" evidence="2">
    <location>
        <begin position="709"/>
        <end position="732"/>
    </location>
</feature>
<dbReference type="KEGG" id="spu:587445"/>
<dbReference type="PANTHER" id="PTHR18950">
    <property type="entry name" value="PROGESTERONE-INDUCED BLOCKING FACTOR 1"/>
    <property type="match status" value="1"/>
</dbReference>
<feature type="compositionally biased region" description="Basic and acidic residues" evidence="2">
    <location>
        <begin position="712"/>
        <end position="732"/>
    </location>
</feature>
<reference evidence="4" key="1">
    <citation type="submission" date="2015-02" db="EMBL/GenBank/DDBJ databases">
        <title>Genome sequencing for Strongylocentrotus purpuratus.</title>
        <authorList>
            <person name="Murali S."/>
            <person name="Liu Y."/>
            <person name="Vee V."/>
            <person name="English A."/>
            <person name="Wang M."/>
            <person name="Skinner E."/>
            <person name="Han Y."/>
            <person name="Muzny D.M."/>
            <person name="Worley K.C."/>
            <person name="Gibbs R.A."/>
        </authorList>
    </citation>
    <scope>NUCLEOTIDE SEQUENCE</scope>
</reference>
<dbReference type="AlphaFoldDB" id="A0A7M7SXE0"/>
<dbReference type="RefSeq" id="XP_030838357.1">
    <property type="nucleotide sequence ID" value="XM_030982497.1"/>
</dbReference>
<dbReference type="Proteomes" id="UP000007110">
    <property type="component" value="Unassembled WGS sequence"/>
</dbReference>
<sequence>MAHKDISTLISDLDTDITGEISTSLATDFSVSAGDETDENRQRKSRHSDRRQPGKITRQLIERKQLLHDLQLVKIELSQKNLIIDNLNAEHLASVEELEERLGDASHTKQILQARLEAQLNVNKEEARHLQQKLHADLHTITEKQHHLEATNAELQRRAGDVRRVLHNLDLSDEQYGALKEMREEVLTLRDVIAVKFYEEKHPLLLKLTDLEGWKQMLETELKRSREEQFRLHEALEKEQRLKSDAEGKGQKLTIDLANLKSTQNQNDYKRENYNRIKSERDDFEHQLDDIQKQHTYLNVTFKGVVEERDQLVKELADRKQELLLLTQDNGYFSKQSSDVSNKLAYAEERLLTVQADLDHAKRSREELYEKYIESRDGCKVEYENKLREELESIRLRTETEIDKLKSTMRDTFERENRSLREARGNAILEKDRALSSAQEGKTKYEELFAKYRELQATSDARAMELSGEAKLKSFEAERSNMIQEETQRNLKQAQVDCDKLQKKLEVLTKEYYTLQSSGERRATELEAQLSELKSKLETYEKLEKELDDVVMQAAEYDQGDEAEKVLFSYGYGANVPSTAKRRLQHSVHLARRVLSIERMNTSLKRDLERGETKIHQLGEELSNATSLLNQAQQPYNYLIDSIKSKDQQINKHKDHINTASEDIRRLKEERETLMKEKNQMAADLERLLNQKEQMAVMKQVVLTLSQRHHGNKESHQSPVVHERLSSDRHPLSDKMTIGREPGHQPKPTVFTQSQDSQWYEKLKECNTNRGTHYRNTWKEGT</sequence>
<organism evidence="3 4">
    <name type="scientific">Strongylocentrotus purpuratus</name>
    <name type="common">Purple sea urchin</name>
    <dbReference type="NCBI Taxonomy" id="7668"/>
    <lineage>
        <taxon>Eukaryota</taxon>
        <taxon>Metazoa</taxon>
        <taxon>Echinodermata</taxon>
        <taxon>Eleutherozoa</taxon>
        <taxon>Echinozoa</taxon>
        <taxon>Echinoidea</taxon>
        <taxon>Euechinoidea</taxon>
        <taxon>Echinacea</taxon>
        <taxon>Camarodonta</taxon>
        <taxon>Echinidea</taxon>
        <taxon>Strongylocentrotidae</taxon>
        <taxon>Strongylocentrotus</taxon>
    </lineage>
</organism>
<reference evidence="3" key="2">
    <citation type="submission" date="2021-01" db="UniProtKB">
        <authorList>
            <consortium name="EnsemblMetazoa"/>
        </authorList>
    </citation>
    <scope>IDENTIFICATION</scope>
</reference>
<proteinExistence type="predicted"/>
<evidence type="ECO:0000256" key="2">
    <source>
        <dbReference type="SAM" id="MobiDB-lite"/>
    </source>
</evidence>
<dbReference type="OrthoDB" id="299638at2759"/>
<keyword evidence="4" id="KW-1185">Reference proteome</keyword>
<feature type="coiled-coil region" evidence="1">
    <location>
        <begin position="484"/>
        <end position="560"/>
    </location>
</feature>
<dbReference type="GeneID" id="587445"/>
<evidence type="ECO:0000313" key="4">
    <source>
        <dbReference type="Proteomes" id="UP000007110"/>
    </source>
</evidence>
<name>A0A7M7SXE0_STRPU</name>
<dbReference type="OMA" id="XVLTKEF"/>
<feature type="region of interest" description="Disordered" evidence="2">
    <location>
        <begin position="29"/>
        <end position="53"/>
    </location>
</feature>
<dbReference type="GO" id="GO:0060271">
    <property type="term" value="P:cilium assembly"/>
    <property type="evidence" value="ECO:0000318"/>
    <property type="project" value="GO_Central"/>
</dbReference>
<evidence type="ECO:0008006" key="5">
    <source>
        <dbReference type="Google" id="ProtNLM"/>
    </source>
</evidence>
<dbReference type="CTD" id="10464"/>
<accession>A0A7M7SXE0</accession>
<dbReference type="GO" id="GO:0005815">
    <property type="term" value="C:microtubule organizing center"/>
    <property type="evidence" value="ECO:0000318"/>
    <property type="project" value="GO_Central"/>
</dbReference>
<feature type="coiled-coil region" evidence="1">
    <location>
        <begin position="650"/>
        <end position="695"/>
    </location>
</feature>
<evidence type="ECO:0000256" key="1">
    <source>
        <dbReference type="SAM" id="Coils"/>
    </source>
</evidence>
<evidence type="ECO:0000313" key="3">
    <source>
        <dbReference type="EnsemblMetazoa" id="XP_030838357"/>
    </source>
</evidence>
<dbReference type="EnsemblMetazoa" id="XM_030982497">
    <property type="protein sequence ID" value="XP_030838357"/>
    <property type="gene ID" value="LOC587445"/>
</dbReference>
<feature type="coiled-coil region" evidence="1">
    <location>
        <begin position="95"/>
        <end position="133"/>
    </location>
</feature>
<dbReference type="InterPro" id="IPR026205">
    <property type="entry name" value="PIBF1"/>
</dbReference>